<feature type="region of interest" description="Disordered" evidence="2">
    <location>
        <begin position="526"/>
        <end position="545"/>
    </location>
</feature>
<evidence type="ECO:0000256" key="1">
    <source>
        <dbReference type="SAM" id="Coils"/>
    </source>
</evidence>
<evidence type="ECO:0008006" key="6">
    <source>
        <dbReference type="Google" id="ProtNLM"/>
    </source>
</evidence>
<keyword evidence="3" id="KW-1133">Transmembrane helix</keyword>
<feature type="compositionally biased region" description="Polar residues" evidence="2">
    <location>
        <begin position="67"/>
        <end position="82"/>
    </location>
</feature>
<dbReference type="AlphaFoldDB" id="A0A2T4VYV3"/>
<keyword evidence="3" id="KW-0472">Membrane</keyword>
<keyword evidence="1" id="KW-0175">Coiled coil</keyword>
<feature type="coiled-coil region" evidence="1">
    <location>
        <begin position="289"/>
        <end position="337"/>
    </location>
</feature>
<comment type="caution">
    <text evidence="4">The sequence shown here is derived from an EMBL/GenBank/DDBJ whole genome shotgun (WGS) entry which is preliminary data.</text>
</comment>
<evidence type="ECO:0000256" key="2">
    <source>
        <dbReference type="SAM" id="MobiDB-lite"/>
    </source>
</evidence>
<dbReference type="Proteomes" id="UP000240811">
    <property type="component" value="Unassembled WGS sequence"/>
</dbReference>
<organism evidence="4 5">
    <name type="scientific">Candidatus Liberibacter europaeus</name>
    <dbReference type="NCBI Taxonomy" id="744859"/>
    <lineage>
        <taxon>Bacteria</taxon>
        <taxon>Pseudomonadati</taxon>
        <taxon>Pseudomonadota</taxon>
        <taxon>Alphaproteobacteria</taxon>
        <taxon>Hyphomicrobiales</taxon>
        <taxon>Rhizobiaceae</taxon>
        <taxon>Liberibacter</taxon>
    </lineage>
</organism>
<reference evidence="5" key="1">
    <citation type="submission" date="2018-02" db="EMBL/GenBank/DDBJ databases">
        <title>Genome sequence of Candidatus Liberibacter europaeus.</title>
        <authorList>
            <person name="Frampton R.A."/>
            <person name="Thompson S.M."/>
            <person name="David C."/>
            <person name="Addison S.M."/>
            <person name="Smith G.R."/>
        </authorList>
    </citation>
    <scope>NUCLEOTIDE SEQUENCE [LARGE SCALE GENOMIC DNA]</scope>
</reference>
<feature type="compositionally biased region" description="Basic and acidic residues" evidence="2">
    <location>
        <begin position="83"/>
        <end position="94"/>
    </location>
</feature>
<name>A0A2T4VYV3_9HYPH</name>
<evidence type="ECO:0000256" key="3">
    <source>
        <dbReference type="SAM" id="Phobius"/>
    </source>
</evidence>
<feature type="region of interest" description="Disordered" evidence="2">
    <location>
        <begin position="67"/>
        <end position="95"/>
    </location>
</feature>
<sequence>MSGLQQKNLRSGYDAFGVNASGVTDIQRIDKLIKQIRGKNLNRDQIDKINCLLSSLKKIFDGKLQKNNSTLDLSSNPNTKSKQNSEPEISHDKLPNQVEYSAESNKVSNSHDKSEPKLYRKNLEKHTDLDIFHHDITNLADNVSELCKIVSQSGIQDSHAYLEQILSKMDALAKEYSPRNLESNLQSVTKYFKELDLKNLHNKINLFSCQMNAIKLNFDKKASILNGLDIDEKLLSILNNTHSLLSLLQSLSDRISPKKIYSVDVKLSEIKRDVSNNERVIESFAHNFNKKLEDGLETIDKQIKNIHKEVVSKKKTTENNLESLELLNKRLQILEEQPSSAKFGEFLAEISHKVNSLIHNSSNQVISDKLDSVMMNMDNIIKPSQFDLSNSFKKLESNIKDITLQLKGKHNSAENNALLQNLETNISSMKEIIVDQVNRNKLSKTSEHHIVNLDDYIEQTAQKTAQLMLNSLGKSQDMEKAFKNNILECFEDLQKIQAEQTIKNFTTLYDIMAKISQKLDKSIEKSANLSSDDNKNRQKLGVNKQKLYNQNEKSSLLSSNNLLNVKSAQLDDITKEHDSSIKDKKLCEIDEDLPSNIQQILDRVSSIQNGIWEDYNTIPSYISAARRAASASVMGNDTIQKGNINNSKKQKWSFASYFSSKKLLISTTIIATLIVSYLLLSPSVVKKYFL</sequence>
<protein>
    <recommendedName>
        <fullName evidence="6">Peptidoglycan-binding protein</fullName>
    </recommendedName>
</protein>
<proteinExistence type="predicted"/>
<keyword evidence="3" id="KW-0812">Transmembrane</keyword>
<evidence type="ECO:0000313" key="4">
    <source>
        <dbReference type="EMBL" id="PTL86959.1"/>
    </source>
</evidence>
<gene>
    <name evidence="4" type="ORF">C4617_00640</name>
</gene>
<dbReference type="EMBL" id="PSQJ01000001">
    <property type="protein sequence ID" value="PTL86959.1"/>
    <property type="molecule type" value="Genomic_DNA"/>
</dbReference>
<feature type="transmembrane region" description="Helical" evidence="3">
    <location>
        <begin position="663"/>
        <end position="680"/>
    </location>
</feature>
<evidence type="ECO:0000313" key="5">
    <source>
        <dbReference type="Proteomes" id="UP000240811"/>
    </source>
</evidence>
<accession>A0A2T4VYV3</accession>